<comment type="subcellular location">
    <subcellularLocation>
        <location evidence="7">Cytoplasm</location>
    </subcellularLocation>
</comment>
<evidence type="ECO:0000256" key="5">
    <source>
        <dbReference type="ARBA" id="ARBA00022691"/>
    </source>
</evidence>
<comment type="caution">
    <text evidence="10">The sequence shown here is derived from an EMBL/GenBank/DDBJ whole genome shotgun (WGS) entry which is preliminary data.</text>
</comment>
<dbReference type="PROSITE" id="PS51689">
    <property type="entry name" value="SAM_RNA_A_N6_MT"/>
    <property type="match status" value="1"/>
</dbReference>
<keyword evidence="1 7" id="KW-0963">Cytoplasm</keyword>
<accession>A0A2T0ATS8</accession>
<organism evidence="10 11">
    <name type="scientific">Neomoorella humiferrea</name>
    <dbReference type="NCBI Taxonomy" id="676965"/>
    <lineage>
        <taxon>Bacteria</taxon>
        <taxon>Bacillati</taxon>
        <taxon>Bacillota</taxon>
        <taxon>Clostridia</taxon>
        <taxon>Neomoorellales</taxon>
        <taxon>Neomoorellaceae</taxon>
        <taxon>Neomoorella</taxon>
    </lineage>
</organism>
<sequence length="293" mass="32596">METVASPGRTLALLREKGLVPRKSRGQNFLVDSNIVRKIAAVAELNPYDIVVEIGPGLGALTQELAYRGGLVIAVEIDRDLLEVLRENLRDKGNVRLVAGDALKVNFDELVAGFLENAGGRLPTYKLVANLPYYITTPILMHLLTGKFRINLLVLMVQAEVGGRMLAAPGSKEYGALSIAVQYYTEAAAILKVPRTVFYPRPEVDSVVVKMRPRTTPPVQVDNEDFFFRVVRAAFNQRRKTLLNSLGGLGWERDLVLKAMTDAGIDPRRRGETLSIEEFARLSNALQRRVERR</sequence>
<protein>
    <recommendedName>
        <fullName evidence="7">Ribosomal RNA small subunit methyltransferase A</fullName>
        <ecNumber evidence="7">2.1.1.182</ecNumber>
    </recommendedName>
    <alternativeName>
        <fullName evidence="7">16S rRNA (adenine(1518)-N(6)/adenine(1519)-N(6))-dimethyltransferase</fullName>
    </alternativeName>
    <alternativeName>
        <fullName evidence="7">16S rRNA dimethyladenosine transferase</fullName>
    </alternativeName>
    <alternativeName>
        <fullName evidence="7">16S rRNA dimethylase</fullName>
    </alternativeName>
    <alternativeName>
        <fullName evidence="7">S-adenosylmethionine-6-N', N'-adenosyl(rRNA) dimethyltransferase</fullName>
    </alternativeName>
</protein>
<keyword evidence="4 7" id="KW-0808">Transferase</keyword>
<evidence type="ECO:0000256" key="6">
    <source>
        <dbReference type="ARBA" id="ARBA00022884"/>
    </source>
</evidence>
<comment type="catalytic activity">
    <reaction evidence="7">
        <text>adenosine(1518)/adenosine(1519) in 16S rRNA + 4 S-adenosyl-L-methionine = N(6)-dimethyladenosine(1518)/N(6)-dimethyladenosine(1519) in 16S rRNA + 4 S-adenosyl-L-homocysteine + 4 H(+)</text>
        <dbReference type="Rhea" id="RHEA:19609"/>
        <dbReference type="Rhea" id="RHEA-COMP:10232"/>
        <dbReference type="Rhea" id="RHEA-COMP:10233"/>
        <dbReference type="ChEBI" id="CHEBI:15378"/>
        <dbReference type="ChEBI" id="CHEBI:57856"/>
        <dbReference type="ChEBI" id="CHEBI:59789"/>
        <dbReference type="ChEBI" id="CHEBI:74411"/>
        <dbReference type="ChEBI" id="CHEBI:74493"/>
        <dbReference type="EC" id="2.1.1.182"/>
    </reaction>
</comment>
<keyword evidence="6 7" id="KW-0694">RNA-binding</keyword>
<feature type="binding site" evidence="7 8">
    <location>
        <position position="55"/>
    </location>
    <ligand>
        <name>S-adenosyl-L-methionine</name>
        <dbReference type="ChEBI" id="CHEBI:59789"/>
    </ligand>
</feature>
<comment type="function">
    <text evidence="7">Specifically dimethylates two adjacent adenosines (A1518 and A1519) in the loop of a conserved hairpin near the 3'-end of 16S rRNA in the 30S particle. May play a critical role in biogenesis of 30S subunits.</text>
</comment>
<dbReference type="RefSeq" id="WP_106004986.1">
    <property type="nucleotide sequence ID" value="NZ_CP136418.1"/>
</dbReference>
<keyword evidence="5 7" id="KW-0949">S-adenosyl-L-methionine</keyword>
<dbReference type="InterPro" id="IPR001737">
    <property type="entry name" value="KsgA/Erm"/>
</dbReference>
<reference evidence="10 11" key="1">
    <citation type="submission" date="2018-03" db="EMBL/GenBank/DDBJ databases">
        <title>Genome sequence of Moorella humiferrea DSM 23265.</title>
        <authorList>
            <person name="Poehlein A."/>
            <person name="Daniel R."/>
        </authorList>
    </citation>
    <scope>NUCLEOTIDE SEQUENCE [LARGE SCALE GENOMIC DNA]</scope>
    <source>
        <strain evidence="10 11">DSM 23265</strain>
    </source>
</reference>
<proteinExistence type="inferred from homology"/>
<dbReference type="Pfam" id="PF00398">
    <property type="entry name" value="RrnaAD"/>
    <property type="match status" value="1"/>
</dbReference>
<evidence type="ECO:0000256" key="4">
    <source>
        <dbReference type="ARBA" id="ARBA00022679"/>
    </source>
</evidence>
<evidence type="ECO:0000256" key="3">
    <source>
        <dbReference type="ARBA" id="ARBA00022603"/>
    </source>
</evidence>
<dbReference type="GO" id="GO:0052908">
    <property type="term" value="F:16S rRNA (adenine(1518)-N(6)/adenine(1519)-N(6))-dimethyltransferase activity"/>
    <property type="evidence" value="ECO:0007669"/>
    <property type="project" value="UniProtKB-EC"/>
</dbReference>
<keyword evidence="11" id="KW-1185">Reference proteome</keyword>
<comment type="similarity">
    <text evidence="7">Belongs to the class I-like SAM-binding methyltransferase superfamily. rRNA adenine N(6)-methyltransferase family. RsmA subfamily.</text>
</comment>
<dbReference type="PANTHER" id="PTHR11727:SF7">
    <property type="entry name" value="DIMETHYLADENOSINE TRANSFERASE-RELATED"/>
    <property type="match status" value="1"/>
</dbReference>
<dbReference type="GO" id="GO:0005829">
    <property type="term" value="C:cytosol"/>
    <property type="evidence" value="ECO:0007669"/>
    <property type="project" value="TreeGrafter"/>
</dbReference>
<feature type="domain" description="Ribosomal RNA adenine methylase transferase N-terminal" evidence="9">
    <location>
        <begin position="35"/>
        <end position="215"/>
    </location>
</feature>
<evidence type="ECO:0000256" key="7">
    <source>
        <dbReference type="HAMAP-Rule" id="MF_00607"/>
    </source>
</evidence>
<dbReference type="SMART" id="SM00650">
    <property type="entry name" value="rADc"/>
    <property type="match status" value="1"/>
</dbReference>
<keyword evidence="2 7" id="KW-0698">rRNA processing</keyword>
<dbReference type="EMBL" id="PVXM01000015">
    <property type="protein sequence ID" value="PRR73851.1"/>
    <property type="molecule type" value="Genomic_DNA"/>
</dbReference>
<evidence type="ECO:0000256" key="2">
    <source>
        <dbReference type="ARBA" id="ARBA00022552"/>
    </source>
</evidence>
<dbReference type="NCBIfam" id="TIGR00755">
    <property type="entry name" value="ksgA"/>
    <property type="match status" value="1"/>
</dbReference>
<evidence type="ECO:0000313" key="11">
    <source>
        <dbReference type="Proteomes" id="UP000238415"/>
    </source>
</evidence>
<dbReference type="EC" id="2.1.1.182" evidence="7"/>
<dbReference type="CDD" id="cd02440">
    <property type="entry name" value="AdoMet_MTases"/>
    <property type="match status" value="1"/>
</dbReference>
<dbReference type="InterPro" id="IPR023165">
    <property type="entry name" value="rRNA_Ade_diMease-like_C"/>
</dbReference>
<dbReference type="PANTHER" id="PTHR11727">
    <property type="entry name" value="DIMETHYLADENOSINE TRANSFERASE"/>
    <property type="match status" value="1"/>
</dbReference>
<dbReference type="OrthoDB" id="9814755at2"/>
<gene>
    <name evidence="7 10" type="primary">rsmA</name>
    <name evidence="7" type="synonym">ksgA</name>
    <name evidence="10" type="ORF">MOHU_09910</name>
</gene>
<dbReference type="InterPro" id="IPR020598">
    <property type="entry name" value="rRNA_Ade_methylase_Trfase_N"/>
</dbReference>
<feature type="binding site" evidence="7 8">
    <location>
        <position position="28"/>
    </location>
    <ligand>
        <name>S-adenosyl-L-methionine</name>
        <dbReference type="ChEBI" id="CHEBI:59789"/>
    </ligand>
</feature>
<evidence type="ECO:0000256" key="8">
    <source>
        <dbReference type="PROSITE-ProRule" id="PRU01026"/>
    </source>
</evidence>
<name>A0A2T0ATS8_9FIRM</name>
<evidence type="ECO:0000259" key="9">
    <source>
        <dbReference type="SMART" id="SM00650"/>
    </source>
</evidence>
<feature type="binding site" evidence="7 8">
    <location>
        <position position="76"/>
    </location>
    <ligand>
        <name>S-adenosyl-L-methionine</name>
        <dbReference type="ChEBI" id="CHEBI:59789"/>
    </ligand>
</feature>
<dbReference type="FunFam" id="1.10.8.100:FF:000001">
    <property type="entry name" value="Ribosomal RNA small subunit methyltransferase A"/>
    <property type="match status" value="1"/>
</dbReference>
<dbReference type="Gene3D" id="1.10.8.100">
    <property type="entry name" value="Ribosomal RNA adenine dimethylase-like, domain 2"/>
    <property type="match status" value="1"/>
</dbReference>
<dbReference type="PROSITE" id="PS01131">
    <property type="entry name" value="RRNA_A_DIMETH"/>
    <property type="match status" value="1"/>
</dbReference>
<evidence type="ECO:0000313" key="10">
    <source>
        <dbReference type="EMBL" id="PRR73851.1"/>
    </source>
</evidence>
<dbReference type="Proteomes" id="UP000238415">
    <property type="component" value="Unassembled WGS sequence"/>
</dbReference>
<dbReference type="SUPFAM" id="SSF53335">
    <property type="entry name" value="S-adenosyl-L-methionine-dependent methyltransferases"/>
    <property type="match status" value="1"/>
</dbReference>
<feature type="binding site" evidence="7 8">
    <location>
        <position position="130"/>
    </location>
    <ligand>
        <name>S-adenosyl-L-methionine</name>
        <dbReference type="ChEBI" id="CHEBI:59789"/>
    </ligand>
</feature>
<evidence type="ECO:0000256" key="1">
    <source>
        <dbReference type="ARBA" id="ARBA00022490"/>
    </source>
</evidence>
<keyword evidence="3 7" id="KW-0489">Methyltransferase</keyword>
<dbReference type="InterPro" id="IPR020596">
    <property type="entry name" value="rRNA_Ade_Mease_Trfase_CS"/>
</dbReference>
<dbReference type="InterPro" id="IPR029063">
    <property type="entry name" value="SAM-dependent_MTases_sf"/>
</dbReference>
<dbReference type="GO" id="GO:0003723">
    <property type="term" value="F:RNA binding"/>
    <property type="evidence" value="ECO:0007669"/>
    <property type="project" value="UniProtKB-UniRule"/>
</dbReference>
<dbReference type="FunFam" id="3.40.50.150:FF:000023">
    <property type="entry name" value="Ribosomal RNA small subunit methyltransferase A"/>
    <property type="match status" value="1"/>
</dbReference>
<feature type="binding site" evidence="7 8">
    <location>
        <position position="30"/>
    </location>
    <ligand>
        <name>S-adenosyl-L-methionine</name>
        <dbReference type="ChEBI" id="CHEBI:59789"/>
    </ligand>
</feature>
<dbReference type="HAMAP" id="MF_00607">
    <property type="entry name" value="16SrRNA_methyltr_A"/>
    <property type="match status" value="1"/>
</dbReference>
<dbReference type="InterPro" id="IPR011530">
    <property type="entry name" value="rRNA_adenine_dimethylase"/>
</dbReference>
<dbReference type="AlphaFoldDB" id="A0A2T0ATS8"/>
<dbReference type="Gene3D" id="3.40.50.150">
    <property type="entry name" value="Vaccinia Virus protein VP39"/>
    <property type="match status" value="1"/>
</dbReference>
<feature type="binding site" evidence="7 8">
    <location>
        <position position="101"/>
    </location>
    <ligand>
        <name>S-adenosyl-L-methionine</name>
        <dbReference type="ChEBI" id="CHEBI:59789"/>
    </ligand>
</feature>